<feature type="region of interest" description="Disordered" evidence="1">
    <location>
        <begin position="123"/>
        <end position="149"/>
    </location>
</feature>
<evidence type="ECO:0000313" key="2">
    <source>
        <dbReference type="EMBL" id="GEU66702.1"/>
    </source>
</evidence>
<evidence type="ECO:0000256" key="1">
    <source>
        <dbReference type="SAM" id="MobiDB-lite"/>
    </source>
</evidence>
<feature type="compositionally biased region" description="Basic and acidic residues" evidence="1">
    <location>
        <begin position="128"/>
        <end position="149"/>
    </location>
</feature>
<sequence>MEIKKLKEVYGLDADMEYDPEEGNLIEEAEIAEIFRIESDIFDFDTPLCKAYEEHKNAWIYEWNKDVSWKKGDIAMEEIYGMIRIRDEIYFEIYEWYQNLKECELKDEALNYKAMLKESMNVEEESSDDARTHHSPRNEWEDFEHANHI</sequence>
<comment type="caution">
    <text evidence="2">The sequence shown here is derived from an EMBL/GenBank/DDBJ whole genome shotgun (WGS) entry which is preliminary data.</text>
</comment>
<proteinExistence type="predicted"/>
<protein>
    <submittedName>
        <fullName evidence="2">Uncharacterized protein</fullName>
    </submittedName>
</protein>
<dbReference type="AlphaFoldDB" id="A0A6L2M297"/>
<name>A0A6L2M297_TANCI</name>
<gene>
    <name evidence="2" type="ORF">Tci_038680</name>
</gene>
<dbReference type="EMBL" id="BKCJ010005429">
    <property type="protein sequence ID" value="GEU66702.1"/>
    <property type="molecule type" value="Genomic_DNA"/>
</dbReference>
<accession>A0A6L2M297</accession>
<reference evidence="2" key="1">
    <citation type="journal article" date="2019" name="Sci. Rep.">
        <title>Draft genome of Tanacetum cinerariifolium, the natural source of mosquito coil.</title>
        <authorList>
            <person name="Yamashiro T."/>
            <person name="Shiraishi A."/>
            <person name="Satake H."/>
            <person name="Nakayama K."/>
        </authorList>
    </citation>
    <scope>NUCLEOTIDE SEQUENCE</scope>
</reference>
<organism evidence="2">
    <name type="scientific">Tanacetum cinerariifolium</name>
    <name type="common">Dalmatian daisy</name>
    <name type="synonym">Chrysanthemum cinerariifolium</name>
    <dbReference type="NCBI Taxonomy" id="118510"/>
    <lineage>
        <taxon>Eukaryota</taxon>
        <taxon>Viridiplantae</taxon>
        <taxon>Streptophyta</taxon>
        <taxon>Embryophyta</taxon>
        <taxon>Tracheophyta</taxon>
        <taxon>Spermatophyta</taxon>
        <taxon>Magnoliopsida</taxon>
        <taxon>eudicotyledons</taxon>
        <taxon>Gunneridae</taxon>
        <taxon>Pentapetalae</taxon>
        <taxon>asterids</taxon>
        <taxon>campanulids</taxon>
        <taxon>Asterales</taxon>
        <taxon>Asteraceae</taxon>
        <taxon>Asteroideae</taxon>
        <taxon>Anthemideae</taxon>
        <taxon>Anthemidinae</taxon>
        <taxon>Tanacetum</taxon>
    </lineage>
</organism>